<reference evidence="1" key="1">
    <citation type="submission" date="2021-02" db="EMBL/GenBank/DDBJ databases">
        <authorList>
            <consortium name="DOE Joint Genome Institute"/>
            <person name="Ahrendt S."/>
            <person name="Looney B.P."/>
            <person name="Miyauchi S."/>
            <person name="Morin E."/>
            <person name="Drula E."/>
            <person name="Courty P.E."/>
            <person name="Chicoki N."/>
            <person name="Fauchery L."/>
            <person name="Kohler A."/>
            <person name="Kuo A."/>
            <person name="Labutti K."/>
            <person name="Pangilinan J."/>
            <person name="Lipzen A."/>
            <person name="Riley R."/>
            <person name="Andreopoulos W."/>
            <person name="He G."/>
            <person name="Johnson J."/>
            <person name="Barry K.W."/>
            <person name="Grigoriev I.V."/>
            <person name="Nagy L."/>
            <person name="Hibbett D."/>
            <person name="Henrissat B."/>
            <person name="Matheny P.B."/>
            <person name="Labbe J."/>
            <person name="Martin F."/>
        </authorList>
    </citation>
    <scope>NUCLEOTIDE SEQUENCE</scope>
    <source>
        <strain evidence="1">EC-137</strain>
    </source>
</reference>
<reference evidence="1" key="2">
    <citation type="journal article" date="2022" name="New Phytol.">
        <title>Evolutionary transition to the ectomycorrhizal habit in the genomes of a hyperdiverse lineage of mushroom-forming fungi.</title>
        <authorList>
            <person name="Looney B."/>
            <person name="Miyauchi S."/>
            <person name="Morin E."/>
            <person name="Drula E."/>
            <person name="Courty P.E."/>
            <person name="Kohler A."/>
            <person name="Kuo A."/>
            <person name="LaButti K."/>
            <person name="Pangilinan J."/>
            <person name="Lipzen A."/>
            <person name="Riley R."/>
            <person name="Andreopoulos W."/>
            <person name="He G."/>
            <person name="Johnson J."/>
            <person name="Nolan M."/>
            <person name="Tritt A."/>
            <person name="Barry K.W."/>
            <person name="Grigoriev I.V."/>
            <person name="Nagy L.G."/>
            <person name="Hibbett D."/>
            <person name="Henrissat B."/>
            <person name="Matheny P.B."/>
            <person name="Labbe J."/>
            <person name="Martin F.M."/>
        </authorList>
    </citation>
    <scope>NUCLEOTIDE SEQUENCE</scope>
    <source>
        <strain evidence="1">EC-137</strain>
    </source>
</reference>
<proteinExistence type="predicted"/>
<accession>A0ACB8QIW3</accession>
<gene>
    <name evidence="1" type="ORF">K488DRAFT_86689</name>
</gene>
<organism evidence="1 2">
    <name type="scientific">Vararia minispora EC-137</name>
    <dbReference type="NCBI Taxonomy" id="1314806"/>
    <lineage>
        <taxon>Eukaryota</taxon>
        <taxon>Fungi</taxon>
        <taxon>Dikarya</taxon>
        <taxon>Basidiomycota</taxon>
        <taxon>Agaricomycotina</taxon>
        <taxon>Agaricomycetes</taxon>
        <taxon>Russulales</taxon>
        <taxon>Lachnocladiaceae</taxon>
        <taxon>Vararia</taxon>
    </lineage>
</organism>
<dbReference type="EMBL" id="MU273575">
    <property type="protein sequence ID" value="KAI0031565.1"/>
    <property type="molecule type" value="Genomic_DNA"/>
</dbReference>
<protein>
    <submittedName>
        <fullName evidence="1">Uncharacterized protein</fullName>
    </submittedName>
</protein>
<dbReference type="Proteomes" id="UP000814128">
    <property type="component" value="Unassembled WGS sequence"/>
</dbReference>
<sequence>MVAKEAHVVPSVRGLIVVSAGVNDSPVWWDKCWRRLGEHHLEIAAQLGRDFQKPWFGWKKDDSAAEDFDDMVYVEVVLRMVHPLYASHGERWIDTPLHNLRAAGIAASKSAPPAPPVTQTEFPKKYPLTTEWFLASEDKMHFLIVTQRPPRKSSPFIPAFDTSFEVSFKEDALSDKPGMLRPSLTKDRSPFASCTARLEPGVFIKGATIARATASSNIRSSAASFKSRLFLERALYKERISSLKVGRVFNGSALRHEATELCVEELHSRLAKVTEREVLTEPDGESWRTDPKEREDSVHALEQKTDRLEEAVRREATVARERLGSTASDIATRSKSTMAKTNGSGASLPQSSGTTLMVTSSITIEYRDVLREIPDPATQVQALKIVGG</sequence>
<name>A0ACB8QIW3_9AGAM</name>
<evidence type="ECO:0000313" key="2">
    <source>
        <dbReference type="Proteomes" id="UP000814128"/>
    </source>
</evidence>
<evidence type="ECO:0000313" key="1">
    <source>
        <dbReference type="EMBL" id="KAI0031565.1"/>
    </source>
</evidence>
<comment type="caution">
    <text evidence="1">The sequence shown here is derived from an EMBL/GenBank/DDBJ whole genome shotgun (WGS) entry which is preliminary data.</text>
</comment>
<keyword evidence="2" id="KW-1185">Reference proteome</keyword>